<protein>
    <recommendedName>
        <fullName evidence="2">Cell division protein FtsQ/DivIB C-terminal domain-containing protein</fullName>
    </recommendedName>
</protein>
<name>A0A942A001_9BACT</name>
<keyword evidence="1" id="KW-0812">Transmembrane</keyword>
<sequence>MKKFLRDQYDKALDNIKTSIAASKPYIENIQKASTSFLLKLVIVIIIVFSVIWLGKFTWKNLTNQDMFLVSPVTFSFETPDWATDKFINEINSIQGLKKKYNIFEKGLTKKIVAAYENNPLISKVHYVERELPDKLKMKFELRRPTAIVKRKGKKYLVDKDCVRLPAKFYKYPEEGDDPIYIISRKSVKVPGYGERWNDSSIEDGINLLNYLKHNKIDKLLKIATIDVSKIRGNRKDGNIEVELWTKNGAKIKWGYPTSSGHVGELSDYKKLQNLLSVAKEEGVDLSNMEYVDVRWKTPLAKRVSTR</sequence>
<comment type="caution">
    <text evidence="3">The sequence shown here is derived from an EMBL/GenBank/DDBJ whole genome shotgun (WGS) entry which is preliminary data.</text>
</comment>
<dbReference type="Proteomes" id="UP000722750">
    <property type="component" value="Unassembled WGS sequence"/>
</dbReference>
<dbReference type="AlphaFoldDB" id="A0A942A001"/>
<keyword evidence="1" id="KW-0472">Membrane</keyword>
<dbReference type="EMBL" id="JAANXD010000051">
    <property type="protein sequence ID" value="MBS1258163.1"/>
    <property type="molecule type" value="Genomic_DNA"/>
</dbReference>
<feature type="transmembrane region" description="Helical" evidence="1">
    <location>
        <begin position="37"/>
        <end position="55"/>
    </location>
</feature>
<reference evidence="3" key="1">
    <citation type="journal article" date="2021" name="ISME J.">
        <title>Fine-scale metabolic discontinuity in a stratified prokaryote microbiome of a Red Sea deep halocline.</title>
        <authorList>
            <person name="Michoud G."/>
            <person name="Ngugi D.K."/>
            <person name="Barozzi A."/>
            <person name="Merlino G."/>
            <person name="Calleja M.L."/>
            <person name="Delgado-Huertas A."/>
            <person name="Moran X.A.G."/>
            <person name="Daffonchio D."/>
        </authorList>
    </citation>
    <scope>NUCLEOTIDE SEQUENCE</scope>
    <source>
        <strain evidence="3">SuakinDeep_MAG55_1</strain>
    </source>
</reference>
<evidence type="ECO:0000313" key="4">
    <source>
        <dbReference type="Proteomes" id="UP000722750"/>
    </source>
</evidence>
<evidence type="ECO:0000256" key="1">
    <source>
        <dbReference type="SAM" id="Phobius"/>
    </source>
</evidence>
<evidence type="ECO:0000259" key="2">
    <source>
        <dbReference type="Pfam" id="PF03799"/>
    </source>
</evidence>
<proteinExistence type="predicted"/>
<organism evidence="3 4">
    <name type="scientific">Candidatus Scalindua arabica</name>
    <dbReference type="NCBI Taxonomy" id="1127984"/>
    <lineage>
        <taxon>Bacteria</taxon>
        <taxon>Pseudomonadati</taxon>
        <taxon>Planctomycetota</taxon>
        <taxon>Candidatus Brocadiia</taxon>
        <taxon>Candidatus Brocadiales</taxon>
        <taxon>Candidatus Scalinduaceae</taxon>
        <taxon>Candidatus Scalindua</taxon>
    </lineage>
</organism>
<accession>A0A942A001</accession>
<feature type="domain" description="Cell division protein FtsQ/DivIB C-terminal" evidence="2">
    <location>
        <begin position="147"/>
        <end position="295"/>
    </location>
</feature>
<keyword evidence="1" id="KW-1133">Transmembrane helix</keyword>
<dbReference type="GO" id="GO:0051301">
    <property type="term" value="P:cell division"/>
    <property type="evidence" value="ECO:0007669"/>
    <property type="project" value="UniProtKB-KW"/>
</dbReference>
<dbReference type="InterPro" id="IPR005548">
    <property type="entry name" value="Cell_div_FtsQ/DivIB_C"/>
</dbReference>
<dbReference type="Pfam" id="PF03799">
    <property type="entry name" value="FtsQ_DivIB_C"/>
    <property type="match status" value="1"/>
</dbReference>
<gene>
    <name evidence="3" type="ORF">MAG551_01216</name>
</gene>
<evidence type="ECO:0000313" key="3">
    <source>
        <dbReference type="EMBL" id="MBS1258163.1"/>
    </source>
</evidence>